<name>A0A0G0A8N2_9BACT</name>
<sequence length="245" mass="28655">MNLKDLQKETKKLANPKKAKSYQWFFKTGKGEYGEGDEFYGITVPESRKVAKKYKDLSFSELQILIKSRIHEERLIALLILAYQYQKGDDKLKQKIFDFYLKNTKYINNWDLVDLSAHKIVGDYLFLQGRNLKEKIAEVPTLLTRLAKSKNLWERRIAMISTFAFIGNGSSKETIKIAEILVNDSHDLIHKAVGWALREVGKRVSMKDEIKFLDKHASTMPRTALRYAIERFEPNLRKMYLTKKK</sequence>
<reference evidence="1 2" key="1">
    <citation type="journal article" date="2015" name="Nature">
        <title>rRNA introns, odd ribosomes, and small enigmatic genomes across a large radiation of phyla.</title>
        <authorList>
            <person name="Brown C.T."/>
            <person name="Hug L.A."/>
            <person name="Thomas B.C."/>
            <person name="Sharon I."/>
            <person name="Castelle C.J."/>
            <person name="Singh A."/>
            <person name="Wilkins M.J."/>
            <person name="Williams K.H."/>
            <person name="Banfield J.F."/>
        </authorList>
    </citation>
    <scope>NUCLEOTIDE SEQUENCE [LARGE SCALE GENOMIC DNA]</scope>
</reference>
<organism evidence="1 2">
    <name type="scientific">Candidatus Woesebacteria bacterium GW2011_GWA2_33_28</name>
    <dbReference type="NCBI Taxonomy" id="1618561"/>
    <lineage>
        <taxon>Bacteria</taxon>
        <taxon>Candidatus Woeseibacteriota</taxon>
    </lineage>
</organism>
<dbReference type="Proteomes" id="UP000033995">
    <property type="component" value="Unassembled WGS sequence"/>
</dbReference>
<dbReference type="CDD" id="cd06561">
    <property type="entry name" value="AlkD_like"/>
    <property type="match status" value="1"/>
</dbReference>
<dbReference type="InterPro" id="IPR016024">
    <property type="entry name" value="ARM-type_fold"/>
</dbReference>
<dbReference type="Pfam" id="PF08713">
    <property type="entry name" value="DNA_alkylation"/>
    <property type="match status" value="1"/>
</dbReference>
<dbReference type="InterPro" id="IPR014825">
    <property type="entry name" value="DNA_alkylation"/>
</dbReference>
<dbReference type="AlphaFoldDB" id="A0A0G0A8N2"/>
<accession>A0A0G0A8N2</accession>
<proteinExistence type="predicted"/>
<dbReference type="PATRIC" id="fig|1618561.3.peg.405"/>
<protein>
    <recommendedName>
        <fullName evidence="3">DNA alkylation repair protein</fullName>
    </recommendedName>
</protein>
<dbReference type="SUPFAM" id="SSF48371">
    <property type="entry name" value="ARM repeat"/>
    <property type="match status" value="1"/>
</dbReference>
<evidence type="ECO:0000313" key="1">
    <source>
        <dbReference type="EMBL" id="KKP47616.1"/>
    </source>
</evidence>
<dbReference type="Gene3D" id="1.25.10.90">
    <property type="match status" value="1"/>
</dbReference>
<comment type="caution">
    <text evidence="1">The sequence shown here is derived from an EMBL/GenBank/DDBJ whole genome shotgun (WGS) entry which is preliminary data.</text>
</comment>
<dbReference type="PANTHER" id="PTHR34070:SF1">
    <property type="entry name" value="DNA ALKYLATION REPAIR PROTEIN"/>
    <property type="match status" value="1"/>
</dbReference>
<evidence type="ECO:0008006" key="3">
    <source>
        <dbReference type="Google" id="ProtNLM"/>
    </source>
</evidence>
<dbReference type="EMBL" id="LBOZ01000003">
    <property type="protein sequence ID" value="KKP47616.1"/>
    <property type="molecule type" value="Genomic_DNA"/>
</dbReference>
<evidence type="ECO:0000313" key="2">
    <source>
        <dbReference type="Proteomes" id="UP000033995"/>
    </source>
</evidence>
<dbReference type="PANTHER" id="PTHR34070">
    <property type="entry name" value="ARMADILLO-TYPE FOLD"/>
    <property type="match status" value="1"/>
</dbReference>
<gene>
    <name evidence="1" type="ORF">UR38_C0003G0021</name>
</gene>